<accession>A0A4Y2NFX1</accession>
<keyword evidence="2" id="KW-1185">Reference proteome</keyword>
<proteinExistence type="predicted"/>
<gene>
    <name evidence="1" type="ORF">AVEN_153295_1</name>
</gene>
<dbReference type="AlphaFoldDB" id="A0A4Y2NFX1"/>
<organism evidence="1 2">
    <name type="scientific">Araneus ventricosus</name>
    <name type="common">Orbweaver spider</name>
    <name type="synonym">Epeira ventricosa</name>
    <dbReference type="NCBI Taxonomy" id="182803"/>
    <lineage>
        <taxon>Eukaryota</taxon>
        <taxon>Metazoa</taxon>
        <taxon>Ecdysozoa</taxon>
        <taxon>Arthropoda</taxon>
        <taxon>Chelicerata</taxon>
        <taxon>Arachnida</taxon>
        <taxon>Araneae</taxon>
        <taxon>Araneomorphae</taxon>
        <taxon>Entelegynae</taxon>
        <taxon>Araneoidea</taxon>
        <taxon>Araneidae</taxon>
        <taxon>Araneus</taxon>
    </lineage>
</organism>
<reference evidence="1 2" key="1">
    <citation type="journal article" date="2019" name="Sci. Rep.">
        <title>Orb-weaving spider Araneus ventricosus genome elucidates the spidroin gene catalogue.</title>
        <authorList>
            <person name="Kono N."/>
            <person name="Nakamura H."/>
            <person name="Ohtoshi R."/>
            <person name="Moran D.A.P."/>
            <person name="Shinohara A."/>
            <person name="Yoshida Y."/>
            <person name="Fujiwara M."/>
            <person name="Mori M."/>
            <person name="Tomita M."/>
            <person name="Arakawa K."/>
        </authorList>
    </citation>
    <scope>NUCLEOTIDE SEQUENCE [LARGE SCALE GENOMIC DNA]</scope>
</reference>
<evidence type="ECO:0000313" key="2">
    <source>
        <dbReference type="Proteomes" id="UP000499080"/>
    </source>
</evidence>
<evidence type="ECO:0000313" key="1">
    <source>
        <dbReference type="EMBL" id="GBN38231.1"/>
    </source>
</evidence>
<protein>
    <submittedName>
        <fullName evidence="1">Uncharacterized protein</fullName>
    </submittedName>
</protein>
<dbReference type="EMBL" id="BGPR01009143">
    <property type="protein sequence ID" value="GBN38231.1"/>
    <property type="molecule type" value="Genomic_DNA"/>
</dbReference>
<dbReference type="Proteomes" id="UP000499080">
    <property type="component" value="Unassembled WGS sequence"/>
</dbReference>
<name>A0A4Y2NFX1_ARAVE</name>
<comment type="caution">
    <text evidence="1">The sequence shown here is derived from an EMBL/GenBank/DDBJ whole genome shotgun (WGS) entry which is preliminary data.</text>
</comment>
<sequence length="148" mass="16589">MVCRKSSWSVSTVRGTRSVQTVLARLRSGHIKSLELVDKEEIYSSCPCSCPASPAHVIDCIGASARLLWSEGKLTCAFSQESFTKYVLPPPTVFSIPRETSSNRIVVFTVSALQCDKLFQSILKDVFESFATKETTHRKFHTRISLYH</sequence>